<dbReference type="EMBL" id="RBKU01000001">
    <property type="protein sequence ID" value="RKR83275.1"/>
    <property type="molecule type" value="Genomic_DNA"/>
</dbReference>
<name>A0A495J2S4_9SPHI</name>
<gene>
    <name evidence="1" type="ORF">BDD43_3479</name>
</gene>
<protein>
    <recommendedName>
        <fullName evidence="3">Lipoprotein</fullName>
    </recommendedName>
</protein>
<proteinExistence type="predicted"/>
<evidence type="ECO:0008006" key="3">
    <source>
        <dbReference type="Google" id="ProtNLM"/>
    </source>
</evidence>
<organism evidence="1 2">
    <name type="scientific">Mucilaginibacter gracilis</name>
    <dbReference type="NCBI Taxonomy" id="423350"/>
    <lineage>
        <taxon>Bacteria</taxon>
        <taxon>Pseudomonadati</taxon>
        <taxon>Bacteroidota</taxon>
        <taxon>Sphingobacteriia</taxon>
        <taxon>Sphingobacteriales</taxon>
        <taxon>Sphingobacteriaceae</taxon>
        <taxon>Mucilaginibacter</taxon>
    </lineage>
</organism>
<comment type="caution">
    <text evidence="1">The sequence shown here is derived from an EMBL/GenBank/DDBJ whole genome shotgun (WGS) entry which is preliminary data.</text>
</comment>
<dbReference type="AlphaFoldDB" id="A0A495J2S4"/>
<evidence type="ECO:0000313" key="2">
    <source>
        <dbReference type="Proteomes" id="UP000268007"/>
    </source>
</evidence>
<evidence type="ECO:0000313" key="1">
    <source>
        <dbReference type="EMBL" id="RKR83275.1"/>
    </source>
</evidence>
<dbReference type="RefSeq" id="WP_162847095.1">
    <property type="nucleotide sequence ID" value="NZ_RBKU01000001.1"/>
</dbReference>
<sequence length="193" mass="19608">MKNAQKKWRTGLAALIIFTAVISSCRKVPGHDVTPSGGTGTTGTTGTTTGTFTFRVNGGAVQTWTLPTYYMGLGTTPTTGTNAFSNVPNTLITGGPADFNLALTTAVSVCFAATTPGTYPASAFGTFIKTPGVSLTGAGGTVMITVTDENITITSTSLGTVKGSAKGTFAGNMLDMNTFAPVPVSGTFDVQIQ</sequence>
<dbReference type="Proteomes" id="UP000268007">
    <property type="component" value="Unassembled WGS sequence"/>
</dbReference>
<dbReference type="PROSITE" id="PS51257">
    <property type="entry name" value="PROKAR_LIPOPROTEIN"/>
    <property type="match status" value="1"/>
</dbReference>
<keyword evidence="2" id="KW-1185">Reference proteome</keyword>
<reference evidence="1 2" key="1">
    <citation type="submission" date="2018-10" db="EMBL/GenBank/DDBJ databases">
        <title>Genomic Encyclopedia of Archaeal and Bacterial Type Strains, Phase II (KMG-II): from individual species to whole genera.</title>
        <authorList>
            <person name="Goeker M."/>
        </authorList>
    </citation>
    <scope>NUCLEOTIDE SEQUENCE [LARGE SCALE GENOMIC DNA]</scope>
    <source>
        <strain evidence="1 2">DSM 18602</strain>
    </source>
</reference>
<accession>A0A495J2S4</accession>